<keyword evidence="9" id="KW-0406">Ion transport</keyword>
<evidence type="ECO:0000256" key="16">
    <source>
        <dbReference type="SAM" id="SignalP"/>
    </source>
</evidence>
<reference evidence="19 20" key="1">
    <citation type="submission" date="2016-10" db="EMBL/GenBank/DDBJ databases">
        <title>The High Quality Genome of Vibrio splendidus K08M4.</title>
        <authorList>
            <person name="Wendling C."/>
            <person name="Chibani C.M."/>
            <person name="Hertel R."/>
            <person name="Sproer C."/>
            <person name="Bunk B."/>
            <person name="Overmann J."/>
            <person name="Roth O."/>
            <person name="Liesegang H."/>
        </authorList>
    </citation>
    <scope>NUCLEOTIDE SEQUENCE [LARGE SCALE GENOMIC DNA]</scope>
    <source>
        <strain evidence="19 20">K08M4</strain>
    </source>
</reference>
<accession>A0AA34XQN9</accession>
<dbReference type="Gene3D" id="2.40.170.20">
    <property type="entry name" value="TonB-dependent receptor, beta-barrel domain"/>
    <property type="match status" value="1"/>
</dbReference>
<keyword evidence="7 16" id="KW-0732">Signal</keyword>
<comment type="subcellular location">
    <subcellularLocation>
        <location evidence="1 14">Cell outer membrane</location>
        <topology evidence="1 14">Multi-pass membrane protein</topology>
    </subcellularLocation>
</comment>
<keyword evidence="20" id="KW-1185">Reference proteome</keyword>
<dbReference type="AlphaFoldDB" id="A0AA34XQN9"/>
<evidence type="ECO:0000256" key="10">
    <source>
        <dbReference type="ARBA" id="ARBA00023077"/>
    </source>
</evidence>
<dbReference type="InterPro" id="IPR012910">
    <property type="entry name" value="Plug_dom"/>
</dbReference>
<gene>
    <name evidence="19" type="primary">fhuA_2</name>
    <name evidence="19" type="ORF">K08M4_40350</name>
</gene>
<organism evidence="19 20">
    <name type="scientific">Vibrio syngnathi</name>
    <dbReference type="NCBI Taxonomy" id="3034029"/>
    <lineage>
        <taxon>Bacteria</taxon>
        <taxon>Pseudomonadati</taxon>
        <taxon>Pseudomonadota</taxon>
        <taxon>Gammaproteobacteria</taxon>
        <taxon>Vibrionales</taxon>
        <taxon>Vibrionaceae</taxon>
        <taxon>Vibrio</taxon>
    </lineage>
</organism>
<keyword evidence="10 15" id="KW-0798">TonB box</keyword>
<keyword evidence="13 14" id="KW-0998">Cell outer membrane</keyword>
<dbReference type="KEGG" id="vsy:K08M4_40350"/>
<dbReference type="NCBIfam" id="TIGR01783">
    <property type="entry name" value="TonB-siderophor"/>
    <property type="match status" value="1"/>
</dbReference>
<evidence type="ECO:0000259" key="18">
    <source>
        <dbReference type="Pfam" id="PF07715"/>
    </source>
</evidence>
<evidence type="ECO:0000256" key="5">
    <source>
        <dbReference type="ARBA" id="ARBA00022496"/>
    </source>
</evidence>
<dbReference type="PROSITE" id="PS52016">
    <property type="entry name" value="TONB_DEPENDENT_REC_3"/>
    <property type="match status" value="1"/>
</dbReference>
<keyword evidence="11 14" id="KW-0472">Membrane</keyword>
<evidence type="ECO:0000259" key="17">
    <source>
        <dbReference type="Pfam" id="PF00593"/>
    </source>
</evidence>
<feature type="chain" id="PRO_5041298575" evidence="16">
    <location>
        <begin position="30"/>
        <end position="678"/>
    </location>
</feature>
<keyword evidence="6 14" id="KW-0812">Transmembrane</keyword>
<keyword evidence="12 19" id="KW-0675">Receptor</keyword>
<dbReference type="GO" id="GO:0015344">
    <property type="term" value="F:siderophore uptake transmembrane transporter activity"/>
    <property type="evidence" value="ECO:0007669"/>
    <property type="project" value="TreeGrafter"/>
</dbReference>
<evidence type="ECO:0000256" key="3">
    <source>
        <dbReference type="ARBA" id="ARBA00022448"/>
    </source>
</evidence>
<dbReference type="InterPro" id="IPR010105">
    <property type="entry name" value="TonB_sidphr_rcpt"/>
</dbReference>
<dbReference type="Proteomes" id="UP000194136">
    <property type="component" value="Chromosome 2"/>
</dbReference>
<evidence type="ECO:0000256" key="7">
    <source>
        <dbReference type="ARBA" id="ARBA00022729"/>
    </source>
</evidence>
<dbReference type="FunFam" id="2.170.130.10:FF:000001">
    <property type="entry name" value="Catecholate siderophore TonB-dependent receptor"/>
    <property type="match status" value="1"/>
</dbReference>
<protein>
    <submittedName>
        <fullName evidence="19">Ferrichrome-iron receptor</fullName>
    </submittedName>
</protein>
<evidence type="ECO:0000256" key="2">
    <source>
        <dbReference type="ARBA" id="ARBA00009810"/>
    </source>
</evidence>
<evidence type="ECO:0000313" key="19">
    <source>
        <dbReference type="EMBL" id="ARP40696.1"/>
    </source>
</evidence>
<evidence type="ECO:0000256" key="12">
    <source>
        <dbReference type="ARBA" id="ARBA00023170"/>
    </source>
</evidence>
<evidence type="ECO:0000256" key="1">
    <source>
        <dbReference type="ARBA" id="ARBA00004571"/>
    </source>
</evidence>
<dbReference type="SUPFAM" id="SSF56935">
    <property type="entry name" value="Porins"/>
    <property type="match status" value="1"/>
</dbReference>
<feature type="domain" description="TonB-dependent receptor plug" evidence="18">
    <location>
        <begin position="66"/>
        <end position="162"/>
    </location>
</feature>
<dbReference type="InterPro" id="IPR000531">
    <property type="entry name" value="Beta-barrel_TonB"/>
</dbReference>
<dbReference type="Pfam" id="PF07715">
    <property type="entry name" value="Plug"/>
    <property type="match status" value="1"/>
</dbReference>
<dbReference type="GO" id="GO:0015891">
    <property type="term" value="P:siderophore transport"/>
    <property type="evidence" value="ECO:0007669"/>
    <property type="project" value="InterPro"/>
</dbReference>
<dbReference type="GO" id="GO:0038023">
    <property type="term" value="F:signaling receptor activity"/>
    <property type="evidence" value="ECO:0007669"/>
    <property type="project" value="InterPro"/>
</dbReference>
<dbReference type="RefSeq" id="WP_086051217.1">
    <property type="nucleotide sequence ID" value="NZ_CP017917.1"/>
</dbReference>
<comment type="similarity">
    <text evidence="2 14 15">Belongs to the TonB-dependent receptor family.</text>
</comment>
<evidence type="ECO:0000256" key="6">
    <source>
        <dbReference type="ARBA" id="ARBA00022692"/>
    </source>
</evidence>
<proteinExistence type="inferred from homology"/>
<dbReference type="PANTHER" id="PTHR32552">
    <property type="entry name" value="FERRICHROME IRON RECEPTOR-RELATED"/>
    <property type="match status" value="1"/>
</dbReference>
<dbReference type="EMBL" id="CP017917">
    <property type="protein sequence ID" value="ARP40696.1"/>
    <property type="molecule type" value="Genomic_DNA"/>
</dbReference>
<keyword evidence="4 14" id="KW-1134">Transmembrane beta strand</keyword>
<dbReference type="InterPro" id="IPR039426">
    <property type="entry name" value="TonB-dep_rcpt-like"/>
</dbReference>
<name>A0AA34XQN9_9VIBR</name>
<sequence length="678" mass="74756">MNVRLAFSPRALAIGGALTAVATVSNVMASEEVTVDETLQVIGHQYEGYAEHMPQSGTKTDVEWLDVPQAVSVVTKTEMEDRGAVRLVDALDGVAGVNNTLGEGSRDQFVIRGFDALNDMYRDGMRDDGTLQSYRSLSNVERVEVVKGPAGALYGRGSAGGIINLVTKRANGDSFTNVNGSVGSNSQFVGQVDSSMAFSDKVNGRINLEHRQADSYVNHVDSNDFFIAPTIRVLPAEGHTVDLDVEYAHQELVPYRGVPSKNGKPVDVSESSFYGGTNDYQESDSLRVGINYEWRLNSEWVWTNRAAYNHIELEQKGTRQGTVAGDKVSQTVNNFGYDPRTTTTMQSELVWETDSNQMMIGADYNQINIDLTLASDKTLPPKHIYNPVVGATPDPGFKPFRDNTTTTTGVYIQDVYTFGDLSVIGNVRYDSMELEQQKAGKAQEKLDDNKVSYRGGLVYRINNDMSVYASLARSWQLPYSGIYINPKLAEFFHTDLKEVGAKAYLLDSALMLNAAIFQIDQEQPQTNINGDVINKIEARHQGIELEARGQITELWDISVGYSYLDAEDKDTGKKPNDVSDHLFSLWSTYQLYENWRLGGGVKYVGDRYAGNNEAVALGDYTTVDLMAAYTTGRHKVQANAYNVLGEKYILGATSGKSGTNQIGYGAPAEFMLSYGYQF</sequence>
<dbReference type="Gene3D" id="2.170.130.10">
    <property type="entry name" value="TonB-dependent receptor, plug domain"/>
    <property type="match status" value="1"/>
</dbReference>
<evidence type="ECO:0000256" key="11">
    <source>
        <dbReference type="ARBA" id="ARBA00023136"/>
    </source>
</evidence>
<feature type="domain" description="TonB-dependent receptor-like beta-barrel" evidence="17">
    <location>
        <begin position="269"/>
        <end position="643"/>
    </location>
</feature>
<dbReference type="PANTHER" id="PTHR32552:SF68">
    <property type="entry name" value="FERRICHROME OUTER MEMBRANE TRANSPORTER_PHAGE RECEPTOR"/>
    <property type="match status" value="1"/>
</dbReference>
<keyword evidence="8" id="KW-0408">Iron</keyword>
<evidence type="ECO:0000256" key="13">
    <source>
        <dbReference type="ARBA" id="ARBA00023237"/>
    </source>
</evidence>
<keyword evidence="3 14" id="KW-0813">Transport</keyword>
<feature type="signal peptide" evidence="16">
    <location>
        <begin position="1"/>
        <end position="29"/>
    </location>
</feature>
<evidence type="ECO:0000256" key="9">
    <source>
        <dbReference type="ARBA" id="ARBA00023065"/>
    </source>
</evidence>
<dbReference type="GO" id="GO:0009279">
    <property type="term" value="C:cell outer membrane"/>
    <property type="evidence" value="ECO:0007669"/>
    <property type="project" value="UniProtKB-SubCell"/>
</dbReference>
<dbReference type="InterPro" id="IPR036942">
    <property type="entry name" value="Beta-barrel_TonB_sf"/>
</dbReference>
<dbReference type="Pfam" id="PF00593">
    <property type="entry name" value="TonB_dep_Rec_b-barrel"/>
    <property type="match status" value="1"/>
</dbReference>
<dbReference type="CDD" id="cd01347">
    <property type="entry name" value="ligand_gated_channel"/>
    <property type="match status" value="1"/>
</dbReference>
<dbReference type="InterPro" id="IPR037066">
    <property type="entry name" value="Plug_dom_sf"/>
</dbReference>
<evidence type="ECO:0000256" key="14">
    <source>
        <dbReference type="PROSITE-ProRule" id="PRU01360"/>
    </source>
</evidence>
<evidence type="ECO:0000256" key="8">
    <source>
        <dbReference type="ARBA" id="ARBA00023004"/>
    </source>
</evidence>
<evidence type="ECO:0000256" key="15">
    <source>
        <dbReference type="RuleBase" id="RU003357"/>
    </source>
</evidence>
<evidence type="ECO:0000313" key="20">
    <source>
        <dbReference type="Proteomes" id="UP000194136"/>
    </source>
</evidence>
<keyword evidence="5" id="KW-0410">Iron transport</keyword>
<evidence type="ECO:0000256" key="4">
    <source>
        <dbReference type="ARBA" id="ARBA00022452"/>
    </source>
</evidence>